<accession>A0A0F9JK68</accession>
<evidence type="ECO:0000259" key="1">
    <source>
        <dbReference type="Pfam" id="PF04965"/>
    </source>
</evidence>
<gene>
    <name evidence="2" type="ORF">LCGC14_1444990</name>
</gene>
<dbReference type="Gene3D" id="3.10.450.40">
    <property type="match status" value="1"/>
</dbReference>
<sequence>MTAKNGLYRGFSSFEFENTGSFRINDIELIKLDLLNHIFTRRGERVMMPTFGTIIPDLVFEPLDEETIDQIESELRLVFDYDPRVELLDLVVTPDIDSNAVTVAARLLCIELDTIELMNLNIEFETG</sequence>
<dbReference type="SUPFAM" id="SSF160719">
    <property type="entry name" value="gpW/gp25-like"/>
    <property type="match status" value="1"/>
</dbReference>
<dbReference type="EMBL" id="LAZR01009896">
    <property type="protein sequence ID" value="KKM70013.1"/>
    <property type="molecule type" value="Genomic_DNA"/>
</dbReference>
<name>A0A0F9JK68_9ZZZZ</name>
<organism evidence="2">
    <name type="scientific">marine sediment metagenome</name>
    <dbReference type="NCBI Taxonomy" id="412755"/>
    <lineage>
        <taxon>unclassified sequences</taxon>
        <taxon>metagenomes</taxon>
        <taxon>ecological metagenomes</taxon>
    </lineage>
</organism>
<dbReference type="Pfam" id="PF04965">
    <property type="entry name" value="GPW_gp25"/>
    <property type="match status" value="1"/>
</dbReference>
<dbReference type="AlphaFoldDB" id="A0A0F9JK68"/>
<comment type="caution">
    <text evidence="2">The sequence shown here is derived from an EMBL/GenBank/DDBJ whole genome shotgun (WGS) entry which is preliminary data.</text>
</comment>
<protein>
    <recommendedName>
        <fullName evidence="1">IraD/Gp25-like domain-containing protein</fullName>
    </recommendedName>
</protein>
<proteinExistence type="predicted"/>
<feature type="domain" description="IraD/Gp25-like" evidence="1">
    <location>
        <begin position="29"/>
        <end position="98"/>
    </location>
</feature>
<reference evidence="2" key="1">
    <citation type="journal article" date="2015" name="Nature">
        <title>Complex archaea that bridge the gap between prokaryotes and eukaryotes.</title>
        <authorList>
            <person name="Spang A."/>
            <person name="Saw J.H."/>
            <person name="Jorgensen S.L."/>
            <person name="Zaremba-Niedzwiedzka K."/>
            <person name="Martijn J."/>
            <person name="Lind A.E."/>
            <person name="van Eijk R."/>
            <person name="Schleper C."/>
            <person name="Guy L."/>
            <person name="Ettema T.J."/>
        </authorList>
    </citation>
    <scope>NUCLEOTIDE SEQUENCE</scope>
</reference>
<dbReference type="InterPro" id="IPR007048">
    <property type="entry name" value="IraD/Gp25-like"/>
</dbReference>
<evidence type="ECO:0000313" key="2">
    <source>
        <dbReference type="EMBL" id="KKM70013.1"/>
    </source>
</evidence>